<comment type="caution">
    <text evidence="1">The sequence shown here is derived from an EMBL/GenBank/DDBJ whole genome shotgun (WGS) entry which is preliminary data.</text>
</comment>
<name>A0A6L5QJA3_9BURK</name>
<reference evidence="1 2" key="1">
    <citation type="submission" date="2019-11" db="EMBL/GenBank/DDBJ databases">
        <title>Novel species isolated from a subtropical stream in China.</title>
        <authorList>
            <person name="Lu H."/>
        </authorList>
    </citation>
    <scope>NUCLEOTIDE SEQUENCE [LARGE SCALE GENOMIC DNA]</scope>
    <source>
        <strain evidence="1 2">FT25W</strain>
    </source>
</reference>
<accession>A0A6L5QJA3</accession>
<dbReference type="Proteomes" id="UP000481037">
    <property type="component" value="Unassembled WGS sequence"/>
</dbReference>
<protein>
    <submittedName>
        <fullName evidence="1">Uncharacterized protein</fullName>
    </submittedName>
</protein>
<keyword evidence="2" id="KW-1185">Reference proteome</keyword>
<evidence type="ECO:0000313" key="2">
    <source>
        <dbReference type="Proteomes" id="UP000481037"/>
    </source>
</evidence>
<dbReference type="AlphaFoldDB" id="A0A6L5QJA3"/>
<gene>
    <name evidence="1" type="ORF">GJ697_18190</name>
</gene>
<evidence type="ECO:0000313" key="1">
    <source>
        <dbReference type="EMBL" id="MRX09770.1"/>
    </source>
</evidence>
<dbReference type="RefSeq" id="WP_154365787.1">
    <property type="nucleotide sequence ID" value="NZ_WKJM01000015.1"/>
</dbReference>
<organism evidence="1 2">
    <name type="scientific">Duganella alba</name>
    <dbReference type="NCBI Taxonomy" id="2666081"/>
    <lineage>
        <taxon>Bacteria</taxon>
        <taxon>Pseudomonadati</taxon>
        <taxon>Pseudomonadota</taxon>
        <taxon>Betaproteobacteria</taxon>
        <taxon>Burkholderiales</taxon>
        <taxon>Oxalobacteraceae</taxon>
        <taxon>Telluria group</taxon>
        <taxon>Duganella</taxon>
    </lineage>
</organism>
<dbReference type="EMBL" id="WKJM01000015">
    <property type="protein sequence ID" value="MRX09770.1"/>
    <property type="molecule type" value="Genomic_DNA"/>
</dbReference>
<proteinExistence type="predicted"/>
<sequence length="93" mass="10307">MNSRLKKQAEALAALSAADRARLEHLAVLAQLTADEIWPEVWQYGFDDVEQSIQADIEGQEDIAAGRTISNEDVMAQALQIVEANARRKRKTG</sequence>